<evidence type="ECO:0000313" key="8">
    <source>
        <dbReference type="EMBL" id="MFC0407641.1"/>
    </source>
</evidence>
<keyword evidence="4 6" id="KW-1133">Transmembrane helix</keyword>
<feature type="transmembrane region" description="Helical" evidence="6">
    <location>
        <begin position="325"/>
        <end position="342"/>
    </location>
</feature>
<keyword evidence="2" id="KW-0813">Transport</keyword>
<feature type="transmembrane region" description="Helical" evidence="6">
    <location>
        <begin position="125"/>
        <end position="145"/>
    </location>
</feature>
<feature type="transmembrane region" description="Helical" evidence="6">
    <location>
        <begin position="348"/>
        <end position="368"/>
    </location>
</feature>
<dbReference type="PANTHER" id="PTHR43791">
    <property type="entry name" value="PERMEASE-RELATED"/>
    <property type="match status" value="1"/>
</dbReference>
<dbReference type="Pfam" id="PF07690">
    <property type="entry name" value="MFS_1"/>
    <property type="match status" value="1"/>
</dbReference>
<evidence type="ECO:0000259" key="7">
    <source>
        <dbReference type="PROSITE" id="PS50850"/>
    </source>
</evidence>
<keyword evidence="9" id="KW-1185">Reference proteome</keyword>
<dbReference type="InterPro" id="IPR011701">
    <property type="entry name" value="MFS"/>
</dbReference>
<comment type="subcellular location">
    <subcellularLocation>
        <location evidence="1">Membrane</location>
        <topology evidence="1">Multi-pass membrane protein</topology>
    </subcellularLocation>
</comment>
<dbReference type="InterPro" id="IPR020846">
    <property type="entry name" value="MFS_dom"/>
</dbReference>
<evidence type="ECO:0000256" key="2">
    <source>
        <dbReference type="ARBA" id="ARBA00022448"/>
    </source>
</evidence>
<evidence type="ECO:0000256" key="6">
    <source>
        <dbReference type="SAM" id="Phobius"/>
    </source>
</evidence>
<dbReference type="CDD" id="cd17319">
    <property type="entry name" value="MFS_ExuT_GudP_like"/>
    <property type="match status" value="1"/>
</dbReference>
<evidence type="ECO:0000256" key="1">
    <source>
        <dbReference type="ARBA" id="ARBA00004141"/>
    </source>
</evidence>
<dbReference type="Proteomes" id="UP001589865">
    <property type="component" value="Unassembled WGS sequence"/>
</dbReference>
<dbReference type="RefSeq" id="WP_377043363.1">
    <property type="nucleotide sequence ID" value="NZ_JBHLUN010000004.1"/>
</dbReference>
<name>A0ABV6JTJ3_9PROT</name>
<organism evidence="8 9">
    <name type="scientific">Roseomonas elaeocarpi</name>
    <dbReference type="NCBI Taxonomy" id="907779"/>
    <lineage>
        <taxon>Bacteria</taxon>
        <taxon>Pseudomonadati</taxon>
        <taxon>Pseudomonadota</taxon>
        <taxon>Alphaproteobacteria</taxon>
        <taxon>Acetobacterales</taxon>
        <taxon>Roseomonadaceae</taxon>
        <taxon>Roseomonas</taxon>
    </lineage>
</organism>
<gene>
    <name evidence="8" type="ORF">ACFFGY_05230</name>
</gene>
<dbReference type="EMBL" id="JBHLUN010000004">
    <property type="protein sequence ID" value="MFC0407641.1"/>
    <property type="molecule type" value="Genomic_DNA"/>
</dbReference>
<feature type="transmembrane region" description="Helical" evidence="6">
    <location>
        <begin position="375"/>
        <end position="395"/>
    </location>
</feature>
<feature type="transmembrane region" description="Helical" evidence="6">
    <location>
        <begin position="191"/>
        <end position="213"/>
    </location>
</feature>
<dbReference type="SUPFAM" id="SSF103473">
    <property type="entry name" value="MFS general substrate transporter"/>
    <property type="match status" value="1"/>
</dbReference>
<feature type="transmembrane region" description="Helical" evidence="6">
    <location>
        <begin position="66"/>
        <end position="87"/>
    </location>
</feature>
<sequence>MGAMSGGAFAPAEGGGAIPAVERSAVRKVAWRLLPFLVLCYFVSYLDRVNVGFAGPAMRSDLSLSATAFGTAAGIFFLAYFVFEVPSNLALHRFGARRWIARIMVSWGLLSGAQAFVVGETSFNVVRVLLGAAEAGFFPGVIFYLTLWFPSRYRGRIVGWFMFAIPFSSALGSPVSGYLLNMDGVWGLHGWQWMFIIEAIPALLLAVGVLAYLTDRPGEAHWLTAEEKRWLDDTLREEERQREAVRRYEWWQTLLNVRVIGYGFVYLGLVSPLYTLGFFQPQIIKAIGEVGNVQLGFLNAFPYAVGAVTMVLWGFFSDRIGERKWTTAFAAACATAGLLIAAGNDGLVPKLLGLALASFGIFAALPVFWSLPTAFLSGTAAAAGIAWINSVGNLGGYFGPQVFGIIKDRSGGGDYYGLLFMAALPIMSIVLIVLLDRGRATAARPIAAE</sequence>
<keyword evidence="3 6" id="KW-0812">Transmembrane</keyword>
<comment type="caution">
    <text evidence="8">The sequence shown here is derived from an EMBL/GenBank/DDBJ whole genome shotgun (WGS) entry which is preliminary data.</text>
</comment>
<reference evidence="8 9" key="1">
    <citation type="submission" date="2024-09" db="EMBL/GenBank/DDBJ databases">
        <authorList>
            <person name="Sun Q."/>
            <person name="Mori K."/>
        </authorList>
    </citation>
    <scope>NUCLEOTIDE SEQUENCE [LARGE SCALE GENOMIC DNA]</scope>
    <source>
        <strain evidence="8 9">TBRC 5777</strain>
    </source>
</reference>
<feature type="transmembrane region" description="Helical" evidence="6">
    <location>
        <begin position="157"/>
        <end position="179"/>
    </location>
</feature>
<dbReference type="PROSITE" id="PS50850">
    <property type="entry name" value="MFS"/>
    <property type="match status" value="1"/>
</dbReference>
<dbReference type="Gene3D" id="1.20.1250.20">
    <property type="entry name" value="MFS general substrate transporter like domains"/>
    <property type="match status" value="2"/>
</dbReference>
<dbReference type="PANTHER" id="PTHR43791:SF36">
    <property type="entry name" value="TRANSPORTER, PUTATIVE (AFU_ORTHOLOGUE AFUA_6G08340)-RELATED"/>
    <property type="match status" value="1"/>
</dbReference>
<evidence type="ECO:0000256" key="4">
    <source>
        <dbReference type="ARBA" id="ARBA00022989"/>
    </source>
</evidence>
<feature type="transmembrane region" description="Helical" evidence="6">
    <location>
        <begin position="295"/>
        <end position="316"/>
    </location>
</feature>
<protein>
    <submittedName>
        <fullName evidence="8">MFS transporter</fullName>
    </submittedName>
</protein>
<feature type="domain" description="Major facilitator superfamily (MFS) profile" evidence="7">
    <location>
        <begin position="33"/>
        <end position="440"/>
    </location>
</feature>
<accession>A0ABV6JTJ3</accession>
<feature type="transmembrane region" description="Helical" evidence="6">
    <location>
        <begin position="255"/>
        <end position="275"/>
    </location>
</feature>
<evidence type="ECO:0000256" key="3">
    <source>
        <dbReference type="ARBA" id="ARBA00022692"/>
    </source>
</evidence>
<dbReference type="InterPro" id="IPR036259">
    <property type="entry name" value="MFS_trans_sf"/>
</dbReference>
<evidence type="ECO:0000313" key="9">
    <source>
        <dbReference type="Proteomes" id="UP001589865"/>
    </source>
</evidence>
<feature type="transmembrane region" description="Helical" evidence="6">
    <location>
        <begin position="29"/>
        <end position="46"/>
    </location>
</feature>
<feature type="transmembrane region" description="Helical" evidence="6">
    <location>
        <begin position="99"/>
        <end position="119"/>
    </location>
</feature>
<proteinExistence type="predicted"/>
<feature type="transmembrane region" description="Helical" evidence="6">
    <location>
        <begin position="415"/>
        <end position="435"/>
    </location>
</feature>
<keyword evidence="5 6" id="KW-0472">Membrane</keyword>
<evidence type="ECO:0000256" key="5">
    <source>
        <dbReference type="ARBA" id="ARBA00023136"/>
    </source>
</evidence>